<protein>
    <submittedName>
        <fullName evidence="3">DNA/RNA helicase, superfamily II</fullName>
    </submittedName>
</protein>
<dbReference type="InterPro" id="IPR014001">
    <property type="entry name" value="Helicase_ATP-bd"/>
</dbReference>
<keyword evidence="3" id="KW-0547">Nucleotide-binding</keyword>
<dbReference type="Pfam" id="PF00271">
    <property type="entry name" value="Helicase_C"/>
    <property type="match status" value="1"/>
</dbReference>
<feature type="domain" description="Helicase C-terminal" evidence="2">
    <location>
        <begin position="227"/>
        <end position="391"/>
    </location>
</feature>
<keyword evidence="3" id="KW-0378">Hydrolase</keyword>
<dbReference type="PANTHER" id="PTHR47396:SF1">
    <property type="entry name" value="ATP-DEPENDENT HELICASE IRC3-RELATED"/>
    <property type="match status" value="1"/>
</dbReference>
<dbReference type="PROSITE" id="PS51192">
    <property type="entry name" value="HELICASE_ATP_BIND_1"/>
    <property type="match status" value="1"/>
</dbReference>
<dbReference type="GO" id="GO:0004386">
    <property type="term" value="F:helicase activity"/>
    <property type="evidence" value="ECO:0007669"/>
    <property type="project" value="UniProtKB-KW"/>
</dbReference>
<dbReference type="GO" id="GO:0016787">
    <property type="term" value="F:hydrolase activity"/>
    <property type="evidence" value="ECO:0007669"/>
    <property type="project" value="InterPro"/>
</dbReference>
<dbReference type="PROSITE" id="PS51194">
    <property type="entry name" value="HELICASE_CTER"/>
    <property type="match status" value="1"/>
</dbReference>
<dbReference type="InterPro" id="IPR006935">
    <property type="entry name" value="Helicase/UvrB_N"/>
</dbReference>
<dbReference type="GO" id="GO:0005524">
    <property type="term" value="F:ATP binding"/>
    <property type="evidence" value="ECO:0007669"/>
    <property type="project" value="InterPro"/>
</dbReference>
<keyword evidence="3" id="KW-0067">ATP-binding</keyword>
<dbReference type="RefSeq" id="WP_015186152.1">
    <property type="nucleotide sequence ID" value="NC_019739.1"/>
</dbReference>
<dbReference type="SUPFAM" id="SSF52540">
    <property type="entry name" value="P-loop containing nucleoside triphosphate hydrolases"/>
    <property type="match status" value="1"/>
</dbReference>
<dbReference type="KEGG" id="mic:Mic7113_6445"/>
<accession>K9WNP4</accession>
<evidence type="ECO:0000259" key="1">
    <source>
        <dbReference type="PROSITE" id="PS51192"/>
    </source>
</evidence>
<dbReference type="Proteomes" id="UP000010471">
    <property type="component" value="Plasmid pMIC7113.01"/>
</dbReference>
<dbReference type="SMART" id="SM00490">
    <property type="entry name" value="HELICc"/>
    <property type="match status" value="1"/>
</dbReference>
<dbReference type="PANTHER" id="PTHR47396">
    <property type="entry name" value="TYPE I RESTRICTION ENZYME ECOKI R PROTEIN"/>
    <property type="match status" value="1"/>
</dbReference>
<dbReference type="GO" id="GO:0005829">
    <property type="term" value="C:cytosol"/>
    <property type="evidence" value="ECO:0007669"/>
    <property type="project" value="TreeGrafter"/>
</dbReference>
<dbReference type="EMBL" id="CP003631">
    <property type="protein sequence ID" value="AFZ22025.1"/>
    <property type="molecule type" value="Genomic_DNA"/>
</dbReference>
<evidence type="ECO:0000313" key="4">
    <source>
        <dbReference type="Proteomes" id="UP000010471"/>
    </source>
</evidence>
<dbReference type="HOGENOM" id="CLU_014765_3_1_3"/>
<dbReference type="InterPro" id="IPR001650">
    <property type="entry name" value="Helicase_C-like"/>
</dbReference>
<proteinExistence type="predicted"/>
<dbReference type="GO" id="GO:0003677">
    <property type="term" value="F:DNA binding"/>
    <property type="evidence" value="ECO:0007669"/>
    <property type="project" value="InterPro"/>
</dbReference>
<sequence>MNSFLTNSTNPFTTKNSKFYQLRDYQQSLVQDIFTAWDSGYQSVLAILPTAGGKTICFVEVASTFLAKNQPVLVIAHLEELITQAADKLAMLGVRVGIIKAGYEADPDALIQVASIQTLVRRELPSSALVIFDEAHHCASRTYSEIMLHYRETGAKILGVTATPNRPDGRGLRSLDKGVPGFDSLVSGPSSGQLIEKGYLCRFSIYAASQLLDAQQAGIETTDGDYDTEQLTEYVKKTLVLGDVVATWKKHAFGLRTVVFAVSVPHAKELAIAFCDAGIAAEEVNGKTPPETRRTILSRFARGETLVLCQHSLLIEGVDVPGIQCVQFCRPTQSLIVWLQAIGRALRPAPGKELALVLDHTHNHTTLPWPDSEIAWSLEPAQIKPDKNTHTCSECNHVFRPTSSEWNSGSAHCPACGATLSLPERQFNQQPETVEQEADAEEKVETKRQNLIEVLPANFTQVSPLPDSKKMKQVYRLLKIQQECGYKKGWLLYRLQEMENELQLGLTEWQEVGKLLDYNPKWALMRWKEFALRQGNN</sequence>
<keyword evidence="4" id="KW-1185">Reference proteome</keyword>
<dbReference type="OrthoDB" id="9802848at2"/>
<dbReference type="InterPro" id="IPR027417">
    <property type="entry name" value="P-loop_NTPase"/>
</dbReference>
<keyword evidence="3" id="KW-0347">Helicase</keyword>
<dbReference type="InterPro" id="IPR050742">
    <property type="entry name" value="Helicase_Restrict-Modif_Enz"/>
</dbReference>
<feature type="domain" description="Helicase ATP-binding" evidence="1">
    <location>
        <begin position="35"/>
        <end position="182"/>
    </location>
</feature>
<gene>
    <name evidence="3" type="ORF">Mic7113_6445</name>
</gene>
<organism evidence="3 4">
    <name type="scientific">Allocoleopsis franciscana PCC 7113</name>
    <dbReference type="NCBI Taxonomy" id="1173027"/>
    <lineage>
        <taxon>Bacteria</taxon>
        <taxon>Bacillati</taxon>
        <taxon>Cyanobacteriota</taxon>
        <taxon>Cyanophyceae</taxon>
        <taxon>Coleofasciculales</taxon>
        <taxon>Coleofasciculaceae</taxon>
        <taxon>Allocoleopsis</taxon>
        <taxon>Allocoleopsis franciscana</taxon>
    </lineage>
</organism>
<dbReference type="Pfam" id="PF04851">
    <property type="entry name" value="ResIII"/>
    <property type="match status" value="1"/>
</dbReference>
<dbReference type="Gene3D" id="3.40.50.300">
    <property type="entry name" value="P-loop containing nucleotide triphosphate hydrolases"/>
    <property type="match status" value="2"/>
</dbReference>
<keyword evidence="3" id="KW-0614">Plasmid</keyword>
<name>K9WNP4_9CYAN</name>
<evidence type="ECO:0000259" key="2">
    <source>
        <dbReference type="PROSITE" id="PS51194"/>
    </source>
</evidence>
<geneLocation type="plasmid" evidence="3 4">
    <name>pMIC7113.01</name>
</geneLocation>
<reference evidence="3 4" key="1">
    <citation type="submission" date="2012-06" db="EMBL/GenBank/DDBJ databases">
        <title>Finished plasmid 1 of genome of Microcoleus sp. PCC 7113.</title>
        <authorList>
            <consortium name="US DOE Joint Genome Institute"/>
            <person name="Gugger M."/>
            <person name="Coursin T."/>
            <person name="Rippka R."/>
            <person name="Tandeau De Marsac N."/>
            <person name="Huntemann M."/>
            <person name="Wei C.-L."/>
            <person name="Han J."/>
            <person name="Detter J.C."/>
            <person name="Han C."/>
            <person name="Tapia R."/>
            <person name="Chen A."/>
            <person name="Kyrpides N."/>
            <person name="Mavromatis K."/>
            <person name="Markowitz V."/>
            <person name="Szeto E."/>
            <person name="Ivanova N."/>
            <person name="Pagani I."/>
            <person name="Pati A."/>
            <person name="Goodwin L."/>
            <person name="Nordberg H.P."/>
            <person name="Cantor M.N."/>
            <person name="Hua S.X."/>
            <person name="Woyke T."/>
            <person name="Kerfeld C.A."/>
        </authorList>
    </citation>
    <scope>NUCLEOTIDE SEQUENCE [LARGE SCALE GENOMIC DNA]</scope>
    <source>
        <strain evidence="3 4">PCC 7113</strain>
        <plasmid evidence="3 4">pMIC7113.01</plasmid>
    </source>
</reference>
<dbReference type="SMART" id="SM00487">
    <property type="entry name" value="DEXDc"/>
    <property type="match status" value="1"/>
</dbReference>
<dbReference type="AlphaFoldDB" id="K9WNP4"/>
<evidence type="ECO:0000313" key="3">
    <source>
        <dbReference type="EMBL" id="AFZ22025.1"/>
    </source>
</evidence>